<dbReference type="OrthoDB" id="9804099at2"/>
<evidence type="ECO:0000313" key="3">
    <source>
        <dbReference type="Proteomes" id="UP000461768"/>
    </source>
</evidence>
<evidence type="ECO:0000259" key="1">
    <source>
        <dbReference type="Pfam" id="PF12652"/>
    </source>
</evidence>
<protein>
    <submittedName>
        <fullName evidence="2">Spore coat protein CotJB</fullName>
    </submittedName>
</protein>
<organism evidence="2 3">
    <name type="scientific">Candidatus Galacturonatibacter soehngenii</name>
    <dbReference type="NCBI Taxonomy" id="2307010"/>
    <lineage>
        <taxon>Bacteria</taxon>
        <taxon>Bacillati</taxon>
        <taxon>Bacillota</taxon>
        <taxon>Clostridia</taxon>
        <taxon>Lachnospirales</taxon>
        <taxon>Lachnospiraceae</taxon>
        <taxon>Candidatus Galacturonatibacter</taxon>
    </lineage>
</organism>
<reference evidence="2 3" key="1">
    <citation type="submission" date="2019-09" db="EMBL/GenBank/DDBJ databases">
        <authorList>
            <person name="Valk L.C."/>
        </authorList>
    </citation>
    <scope>NUCLEOTIDE SEQUENCE [LARGE SCALE GENOMIC DNA]</scope>
    <source>
        <strain evidence="2">GalUA</strain>
    </source>
</reference>
<reference evidence="2 3" key="2">
    <citation type="submission" date="2020-02" db="EMBL/GenBank/DDBJ databases">
        <title>Candidatus Galacturonibacter soehngenii shows hetero-acetogenic catabolism of galacturonic acid but lacks a canonical carbon monoxide dehydrogenase/acetyl-CoA synthase complex.</title>
        <authorList>
            <person name="Diender M."/>
            <person name="Stouten G.R."/>
            <person name="Petersen J.F."/>
            <person name="Nielsen P.H."/>
            <person name="Dueholm M.S."/>
            <person name="Pronk J.T."/>
            <person name="Van Loosdrecht M.C.M."/>
        </authorList>
    </citation>
    <scope>NUCLEOTIDE SEQUENCE [LARGE SCALE GENOMIC DNA]</scope>
    <source>
        <strain evidence="2">GalUA</strain>
    </source>
</reference>
<name>A0A7V7UDA4_9FIRM</name>
<keyword evidence="2" id="KW-0946">Virion</keyword>
<dbReference type="EMBL" id="WAGX01000004">
    <property type="protein sequence ID" value="KAB1440151.1"/>
    <property type="molecule type" value="Genomic_DNA"/>
</dbReference>
<sequence length="83" mass="9508">MDRKSLLNKIDMVSFAINDCTLFLDTHPMDEEALICINELLPVRRSLLEKYSQYFGPLTIDTATPSKKWEWASGPMPWEGGCK</sequence>
<dbReference type="AlphaFoldDB" id="A0A7V7UDA4"/>
<gene>
    <name evidence="2" type="ORF">F7O84_07180</name>
</gene>
<dbReference type="InterPro" id="IPR024207">
    <property type="entry name" value="CotJB_dom"/>
</dbReference>
<dbReference type="Pfam" id="PF12652">
    <property type="entry name" value="CotJB"/>
    <property type="match status" value="1"/>
</dbReference>
<keyword evidence="2" id="KW-0167">Capsid protein</keyword>
<evidence type="ECO:0000313" key="2">
    <source>
        <dbReference type="EMBL" id="KAB1440151.1"/>
    </source>
</evidence>
<dbReference type="Proteomes" id="UP000461768">
    <property type="component" value="Unassembled WGS sequence"/>
</dbReference>
<accession>A0A7V7UDA4</accession>
<keyword evidence="3" id="KW-1185">Reference proteome</keyword>
<feature type="domain" description="Protein CotJB" evidence="1">
    <location>
        <begin position="5"/>
        <end position="79"/>
    </location>
</feature>
<comment type="caution">
    <text evidence="2">The sequence shown here is derived from an EMBL/GenBank/DDBJ whole genome shotgun (WGS) entry which is preliminary data.</text>
</comment>
<dbReference type="RefSeq" id="WP_151143549.1">
    <property type="nucleotide sequence ID" value="NZ_WAGX01000004.1"/>
</dbReference>
<proteinExistence type="predicted"/>